<organism evidence="18 19">
    <name type="scientific">Rhizoclosmatium globosum</name>
    <dbReference type="NCBI Taxonomy" id="329046"/>
    <lineage>
        <taxon>Eukaryota</taxon>
        <taxon>Fungi</taxon>
        <taxon>Fungi incertae sedis</taxon>
        <taxon>Chytridiomycota</taxon>
        <taxon>Chytridiomycota incertae sedis</taxon>
        <taxon>Chytridiomycetes</taxon>
        <taxon>Chytridiales</taxon>
        <taxon>Chytriomycetaceae</taxon>
        <taxon>Rhizoclosmatium</taxon>
    </lineage>
</organism>
<feature type="binding site" evidence="14">
    <location>
        <position position="145"/>
    </location>
    <ligand>
        <name>substrate</name>
    </ligand>
</feature>
<comment type="similarity">
    <text evidence="5">Belongs to the BPG-independent phosphoglycerate mutase family.</text>
</comment>
<feature type="binding site" evidence="15">
    <location>
        <position position="464"/>
    </location>
    <ligand>
        <name>Mn(2+)</name>
        <dbReference type="ChEBI" id="CHEBI:29035"/>
        <label>2</label>
    </ligand>
</feature>
<dbReference type="Gene3D" id="3.40.1450.10">
    <property type="entry name" value="BPG-independent phosphoglycerate mutase, domain B"/>
    <property type="match status" value="1"/>
</dbReference>
<feature type="binding site" evidence="15">
    <location>
        <position position="482"/>
    </location>
    <ligand>
        <name>Mn(2+)</name>
        <dbReference type="ChEBI" id="CHEBI:29035"/>
        <label>1</label>
    </ligand>
</feature>
<evidence type="ECO:0000256" key="11">
    <source>
        <dbReference type="ARBA" id="ARBA00071648"/>
    </source>
</evidence>
<sequence length="536" mass="58216">MKKMWSLKKADLQKMTETASQKVALIVIDGWGVAPAAEAHGDAVLNAATPVMDAFAQSETGYTTLEAHGLSVGLPEGLMGNSEVGHLNIGAGRVVYQDIVRIDLSLKNKTLSSQPALAAALSRAASSTGTGRLHLAGLVSDGGVHSHQNHLHAMLEAAKDAGVPQTYIHFFGDGRDTSPRSSVTYLERLKEKVDELNYGTLATIVGRYYAMDRDKRWERVKLAYDALVLGAGETKCTTFQSFIDAVKTCYTRDETDEFLKPIVLEEAKGTIQDGDTVVFFNYRSDRMRELSSALGIAPQPFECEKMPKDLSITTMTQYKSDFPFANIFPPQKMDNVLAEHLGKLSVPQCHIAETEKYAHVTFFFNGGSEAQYYLEERELVASPKVATYDLKPEMSAIEVGEKVAERISTNKFPFVMCNFAPPDMVGHTGIYPAAIKGVEATDKAIGIIAEACRANGYILFVTADHGNAEKMIAADGTPHTAHTCNPVPFVMTGPGSEKFKFQKGVVGCLADVAPTLLEVMGLSIPKEMDGKSLLAK</sequence>
<evidence type="ECO:0000259" key="16">
    <source>
        <dbReference type="Pfam" id="PF01676"/>
    </source>
</evidence>
<accession>A0A1Y2B2N8</accession>
<feature type="binding site" evidence="15">
    <location>
        <position position="29"/>
    </location>
    <ligand>
        <name>Mn(2+)</name>
        <dbReference type="ChEBI" id="CHEBI:29035"/>
        <label>2</label>
    </ligand>
</feature>
<keyword evidence="10" id="KW-0413">Isomerase</keyword>
<dbReference type="Pfam" id="PF01676">
    <property type="entry name" value="Metalloenzyme"/>
    <property type="match status" value="1"/>
</dbReference>
<evidence type="ECO:0000256" key="2">
    <source>
        <dbReference type="ARBA" id="ARBA00001936"/>
    </source>
</evidence>
<dbReference type="Proteomes" id="UP000193642">
    <property type="component" value="Unassembled WGS sequence"/>
</dbReference>
<keyword evidence="9 15" id="KW-0464">Manganese</keyword>
<dbReference type="InterPro" id="IPR036646">
    <property type="entry name" value="PGAM_B_sf"/>
</dbReference>
<feature type="binding site" evidence="15">
    <location>
        <position position="427"/>
    </location>
    <ligand>
        <name>Mn(2+)</name>
        <dbReference type="ChEBI" id="CHEBI:29035"/>
        <label>1</label>
    </ligand>
</feature>
<dbReference type="SUPFAM" id="SSF53649">
    <property type="entry name" value="Alkaline phosphatase-like"/>
    <property type="match status" value="1"/>
</dbReference>
<dbReference type="InterPro" id="IPR017850">
    <property type="entry name" value="Alkaline_phosphatase_core_sf"/>
</dbReference>
<dbReference type="STRING" id="329046.A0A1Y2B2N8"/>
<dbReference type="FunFam" id="3.40.1450.10:FF:000001">
    <property type="entry name" value="2,3-bisphosphoglycerate-independent phosphoglycerate mutase"/>
    <property type="match status" value="1"/>
</dbReference>
<evidence type="ECO:0000313" key="18">
    <source>
        <dbReference type="EMBL" id="ORY29089.1"/>
    </source>
</evidence>
<dbReference type="EC" id="5.4.2.12" evidence="6"/>
<feature type="binding site" evidence="14">
    <location>
        <begin position="283"/>
        <end position="286"/>
    </location>
    <ligand>
        <name>substrate</name>
    </ligand>
</feature>
<evidence type="ECO:0000256" key="10">
    <source>
        <dbReference type="ARBA" id="ARBA00023235"/>
    </source>
</evidence>
<feature type="binding site" evidence="14">
    <location>
        <position position="213"/>
    </location>
    <ligand>
        <name>substrate</name>
    </ligand>
</feature>
<dbReference type="PIRSF" id="PIRSF001492">
    <property type="entry name" value="IPGAM"/>
    <property type="match status" value="1"/>
</dbReference>
<proteinExistence type="inferred from homology"/>
<dbReference type="EMBL" id="MCGO01000090">
    <property type="protein sequence ID" value="ORY29089.1"/>
    <property type="molecule type" value="Genomic_DNA"/>
</dbReference>
<evidence type="ECO:0000256" key="12">
    <source>
        <dbReference type="ARBA" id="ARBA00083354"/>
    </source>
</evidence>
<evidence type="ECO:0000256" key="13">
    <source>
        <dbReference type="PIRSR" id="PIRSR001492-1"/>
    </source>
</evidence>
<dbReference type="InterPro" id="IPR011258">
    <property type="entry name" value="BPG-indep_PGM_N"/>
</dbReference>
<evidence type="ECO:0000256" key="5">
    <source>
        <dbReference type="ARBA" id="ARBA00008819"/>
    </source>
</evidence>
<evidence type="ECO:0000256" key="1">
    <source>
        <dbReference type="ARBA" id="ARBA00000370"/>
    </source>
</evidence>
<dbReference type="GO" id="GO:0005737">
    <property type="term" value="C:cytoplasm"/>
    <property type="evidence" value="ECO:0007669"/>
    <property type="project" value="InterPro"/>
</dbReference>
<evidence type="ECO:0000256" key="6">
    <source>
        <dbReference type="ARBA" id="ARBA00012026"/>
    </source>
</evidence>
<comment type="catalytic activity">
    <reaction evidence="1">
        <text>(2R)-2-phosphoglycerate = (2R)-3-phosphoglycerate</text>
        <dbReference type="Rhea" id="RHEA:15901"/>
        <dbReference type="ChEBI" id="CHEBI:58272"/>
        <dbReference type="ChEBI" id="CHEBI:58289"/>
        <dbReference type="EC" id="5.4.2.12"/>
    </reaction>
</comment>
<feature type="binding site" evidence="14">
    <location>
        <position position="356"/>
    </location>
    <ligand>
        <name>substrate</name>
    </ligand>
</feature>
<comment type="pathway">
    <text evidence="4">Carbohydrate degradation; glycolysis; pyruvate from D-glyceraldehyde 3-phosphate: step 3/5.</text>
</comment>
<dbReference type="Pfam" id="PF06415">
    <property type="entry name" value="iPGM_N"/>
    <property type="match status" value="1"/>
</dbReference>
<dbReference type="HAMAP" id="MF_01038">
    <property type="entry name" value="GpmI"/>
    <property type="match status" value="1"/>
</dbReference>
<comment type="cofactor">
    <cofactor evidence="2">
        <name>Mn(2+)</name>
        <dbReference type="ChEBI" id="CHEBI:29035"/>
    </cofactor>
</comment>
<evidence type="ECO:0000256" key="8">
    <source>
        <dbReference type="ARBA" id="ARBA00023152"/>
    </source>
</evidence>
<comment type="function">
    <text evidence="3">Catalyzes the interconversion of 2-phosphoglycerate and 3-phosphoglycerate.</text>
</comment>
<evidence type="ECO:0000259" key="17">
    <source>
        <dbReference type="Pfam" id="PF06415"/>
    </source>
</evidence>
<feature type="domain" description="Metalloenzyme" evidence="16">
    <location>
        <begin position="21"/>
        <end position="523"/>
    </location>
</feature>
<keyword evidence="7 15" id="KW-0479">Metal-binding</keyword>
<dbReference type="GO" id="GO:0006007">
    <property type="term" value="P:glucose catabolic process"/>
    <property type="evidence" value="ECO:0007669"/>
    <property type="project" value="InterPro"/>
</dbReference>
<dbReference type="GO" id="GO:0006096">
    <property type="term" value="P:glycolytic process"/>
    <property type="evidence" value="ECO:0007669"/>
    <property type="project" value="UniProtKB-UniPathway"/>
</dbReference>
<feature type="binding site" evidence="14">
    <location>
        <begin position="175"/>
        <end position="176"/>
    </location>
    <ligand>
        <name>substrate</name>
    </ligand>
</feature>
<dbReference type="NCBIfam" id="TIGR01307">
    <property type="entry name" value="pgm_bpd_ind"/>
    <property type="match status" value="1"/>
</dbReference>
<dbReference type="CDD" id="cd16010">
    <property type="entry name" value="iPGM"/>
    <property type="match status" value="1"/>
</dbReference>
<evidence type="ECO:0000256" key="7">
    <source>
        <dbReference type="ARBA" id="ARBA00022723"/>
    </source>
</evidence>
<dbReference type="PANTHER" id="PTHR31637:SF0">
    <property type="entry name" value="2,3-BISPHOSPHOGLYCERATE-INDEPENDENT PHOSPHOGLYCERATE MUTASE"/>
    <property type="match status" value="1"/>
</dbReference>
<dbReference type="UniPathway" id="UPA00109">
    <property type="reaction ID" value="UER00186"/>
</dbReference>
<dbReference type="InterPro" id="IPR006124">
    <property type="entry name" value="Metalloenzyme"/>
</dbReference>
<dbReference type="PANTHER" id="PTHR31637">
    <property type="entry name" value="2,3-BISPHOSPHOGLYCERATE-INDEPENDENT PHOSPHOGLYCERATE MUTASE"/>
    <property type="match status" value="1"/>
</dbReference>
<dbReference type="Gene3D" id="3.40.720.10">
    <property type="entry name" value="Alkaline Phosphatase, subunit A"/>
    <property type="match status" value="1"/>
</dbReference>
<reference evidence="18 19" key="1">
    <citation type="submission" date="2016-07" db="EMBL/GenBank/DDBJ databases">
        <title>Pervasive Adenine N6-methylation of Active Genes in Fungi.</title>
        <authorList>
            <consortium name="DOE Joint Genome Institute"/>
            <person name="Mondo S.J."/>
            <person name="Dannebaum R.O."/>
            <person name="Kuo R.C."/>
            <person name="Labutti K."/>
            <person name="Haridas S."/>
            <person name="Kuo A."/>
            <person name="Salamov A."/>
            <person name="Ahrendt S.R."/>
            <person name="Lipzen A."/>
            <person name="Sullivan W."/>
            <person name="Andreopoulos W.B."/>
            <person name="Clum A."/>
            <person name="Lindquist E."/>
            <person name="Daum C."/>
            <person name="Ramamoorthy G.K."/>
            <person name="Gryganskyi A."/>
            <person name="Culley D."/>
            <person name="Magnuson J.K."/>
            <person name="James T.Y."/>
            <person name="O'Malley M.A."/>
            <person name="Stajich J.E."/>
            <person name="Spatafora J.W."/>
            <person name="Visel A."/>
            <person name="Grigoriev I.V."/>
        </authorList>
    </citation>
    <scope>NUCLEOTIDE SEQUENCE [LARGE SCALE GENOMIC DNA]</scope>
    <source>
        <strain evidence="18 19">JEL800</strain>
    </source>
</reference>
<keyword evidence="19" id="KW-1185">Reference proteome</keyword>
<dbReference type="GO" id="GO:0030145">
    <property type="term" value="F:manganese ion binding"/>
    <property type="evidence" value="ECO:0007669"/>
    <property type="project" value="InterPro"/>
</dbReference>
<dbReference type="GO" id="GO:0004619">
    <property type="term" value="F:phosphoglycerate mutase activity"/>
    <property type="evidence" value="ECO:0007669"/>
    <property type="project" value="UniProtKB-EC"/>
</dbReference>
<feature type="binding site" evidence="14">
    <location>
        <position position="207"/>
    </location>
    <ligand>
        <name>substrate</name>
    </ligand>
</feature>
<keyword evidence="8" id="KW-0324">Glycolysis</keyword>
<dbReference type="OrthoDB" id="1886626at2759"/>
<evidence type="ECO:0000256" key="3">
    <source>
        <dbReference type="ARBA" id="ARBA00002315"/>
    </source>
</evidence>
<dbReference type="AlphaFoldDB" id="A0A1Y2B2N8"/>
<evidence type="ECO:0000256" key="9">
    <source>
        <dbReference type="ARBA" id="ARBA00023211"/>
    </source>
</evidence>
<name>A0A1Y2B2N8_9FUNG</name>
<comment type="caution">
    <text evidence="18">The sequence shown here is derived from an EMBL/GenBank/DDBJ whole genome shotgun (WGS) entry which is preliminary data.</text>
</comment>
<feature type="binding site" evidence="15">
    <location>
        <position position="82"/>
    </location>
    <ligand>
        <name>Mn(2+)</name>
        <dbReference type="ChEBI" id="CHEBI:29035"/>
        <label>2</label>
    </ligand>
</feature>
<feature type="binding site" evidence="15">
    <location>
        <position position="465"/>
    </location>
    <ligand>
        <name>Mn(2+)</name>
        <dbReference type="ChEBI" id="CHEBI:29035"/>
        <label>2</label>
    </ligand>
</feature>
<evidence type="ECO:0000256" key="15">
    <source>
        <dbReference type="PIRSR" id="PIRSR001492-3"/>
    </source>
</evidence>
<evidence type="ECO:0000256" key="14">
    <source>
        <dbReference type="PIRSR" id="PIRSR001492-2"/>
    </source>
</evidence>
<evidence type="ECO:0000256" key="4">
    <source>
        <dbReference type="ARBA" id="ARBA00004798"/>
    </source>
</evidence>
<dbReference type="SUPFAM" id="SSF64158">
    <property type="entry name" value="2,3-Bisphosphoglycerate-independent phosphoglycerate mutase, substrate-binding domain"/>
    <property type="match status" value="1"/>
</dbReference>
<feature type="binding site" evidence="15">
    <location>
        <position position="423"/>
    </location>
    <ligand>
        <name>Mn(2+)</name>
        <dbReference type="ChEBI" id="CHEBI:29035"/>
        <label>1</label>
    </ligand>
</feature>
<feature type="domain" description="BPG-independent PGAM N-terminal" evidence="17">
    <location>
        <begin position="102"/>
        <end position="319"/>
    </location>
</feature>
<dbReference type="InterPro" id="IPR005995">
    <property type="entry name" value="Pgm_bpd_ind"/>
</dbReference>
<protein>
    <recommendedName>
        <fullName evidence="11">2,3-bisphosphoglycerate-independent phosphoglycerate mutase</fullName>
        <ecNumber evidence="6">5.4.2.12</ecNumber>
    </recommendedName>
    <alternativeName>
        <fullName evidence="12">Cofactor-independent phosphoglycerate mutase homolog</fullName>
    </alternativeName>
</protein>
<feature type="active site" description="Phosphoserine intermediate" evidence="13">
    <location>
        <position position="82"/>
    </location>
</feature>
<gene>
    <name evidence="18" type="ORF">BCR33DRAFT_772646</name>
</gene>
<evidence type="ECO:0000313" key="19">
    <source>
        <dbReference type="Proteomes" id="UP000193642"/>
    </source>
</evidence>